<keyword evidence="3" id="KW-1185">Reference proteome</keyword>
<gene>
    <name evidence="1" type="ORF">B456_001G029100</name>
    <name evidence="2" type="ORF">Gorai_020420</name>
</gene>
<dbReference type="PANTHER" id="PTHR33168">
    <property type="entry name" value="STRESS INDUCED PROTEIN-RELATED"/>
    <property type="match status" value="1"/>
</dbReference>
<dbReference type="EMBL" id="JABEZZ010000001">
    <property type="protein sequence ID" value="MBA0578120.1"/>
    <property type="molecule type" value="Genomic_DNA"/>
</dbReference>
<dbReference type="Proteomes" id="UP000032304">
    <property type="component" value="Chromosome 1"/>
</dbReference>
<evidence type="ECO:0000313" key="3">
    <source>
        <dbReference type="Proteomes" id="UP000032304"/>
    </source>
</evidence>
<dbReference type="AlphaFoldDB" id="A0A0D2LQI3"/>
<dbReference type="Proteomes" id="UP000593578">
    <property type="component" value="Unassembled WGS sequence"/>
</dbReference>
<reference evidence="1 3" key="1">
    <citation type="journal article" date="2012" name="Nature">
        <title>Repeated polyploidization of Gossypium genomes and the evolution of spinnable cotton fibres.</title>
        <authorList>
            <person name="Paterson A.H."/>
            <person name="Wendel J.F."/>
            <person name="Gundlach H."/>
            <person name="Guo H."/>
            <person name="Jenkins J."/>
            <person name="Jin D."/>
            <person name="Llewellyn D."/>
            <person name="Showmaker K.C."/>
            <person name="Shu S."/>
            <person name="Udall J."/>
            <person name="Yoo M.J."/>
            <person name="Byers R."/>
            <person name="Chen W."/>
            <person name="Doron-Faigenboim A."/>
            <person name="Duke M.V."/>
            <person name="Gong L."/>
            <person name="Grimwood J."/>
            <person name="Grover C."/>
            <person name="Grupp K."/>
            <person name="Hu G."/>
            <person name="Lee T.H."/>
            <person name="Li J."/>
            <person name="Lin L."/>
            <person name="Liu T."/>
            <person name="Marler B.S."/>
            <person name="Page J.T."/>
            <person name="Roberts A.W."/>
            <person name="Romanel E."/>
            <person name="Sanders W.S."/>
            <person name="Szadkowski E."/>
            <person name="Tan X."/>
            <person name="Tang H."/>
            <person name="Xu C."/>
            <person name="Wang J."/>
            <person name="Wang Z."/>
            <person name="Zhang D."/>
            <person name="Zhang L."/>
            <person name="Ashrafi H."/>
            <person name="Bedon F."/>
            <person name="Bowers J.E."/>
            <person name="Brubaker C.L."/>
            <person name="Chee P.W."/>
            <person name="Das S."/>
            <person name="Gingle A.R."/>
            <person name="Haigler C.H."/>
            <person name="Harker D."/>
            <person name="Hoffmann L.V."/>
            <person name="Hovav R."/>
            <person name="Jones D.C."/>
            <person name="Lemke C."/>
            <person name="Mansoor S."/>
            <person name="ur Rahman M."/>
            <person name="Rainville L.N."/>
            <person name="Rambani A."/>
            <person name="Reddy U.K."/>
            <person name="Rong J.K."/>
            <person name="Saranga Y."/>
            <person name="Scheffler B.E."/>
            <person name="Scheffler J.A."/>
            <person name="Stelly D.M."/>
            <person name="Triplett B.A."/>
            <person name="Van Deynze A."/>
            <person name="Vaslin M.F."/>
            <person name="Waghmare V.N."/>
            <person name="Walford S.A."/>
            <person name="Wright R.J."/>
            <person name="Zaki E.A."/>
            <person name="Zhang T."/>
            <person name="Dennis E.S."/>
            <person name="Mayer K.F."/>
            <person name="Peterson D.G."/>
            <person name="Rokhsar D.S."/>
            <person name="Wang X."/>
            <person name="Schmutz J."/>
        </authorList>
    </citation>
    <scope>NUCLEOTIDE SEQUENCE [LARGE SCALE GENOMIC DNA]</scope>
</reference>
<protein>
    <submittedName>
        <fullName evidence="1">Uncharacterized protein</fullName>
    </submittedName>
</protein>
<reference evidence="2 4" key="2">
    <citation type="journal article" date="2019" name="Genome Biol. Evol.">
        <title>Insights into the evolution of the New World diploid cottons (Gossypium, subgenus Houzingenia) based on genome sequencing.</title>
        <authorList>
            <person name="Grover C.E."/>
            <person name="Arick M.A. 2nd"/>
            <person name="Thrash A."/>
            <person name="Conover J.L."/>
            <person name="Sanders W.S."/>
            <person name="Peterson D.G."/>
            <person name="Frelichowski J.E."/>
            <person name="Scheffler J.A."/>
            <person name="Scheffler B.E."/>
            <person name="Wendel J.F."/>
        </authorList>
    </citation>
    <scope>NUCLEOTIDE SEQUENCE [LARGE SCALE GENOMIC DNA]</scope>
    <source>
        <strain evidence="2">8</strain>
        <tissue evidence="2">Leaf</tissue>
    </source>
</reference>
<organism evidence="1 3">
    <name type="scientific">Gossypium raimondii</name>
    <name type="common">Peruvian cotton</name>
    <name type="synonym">Gossypium klotzschianum subsp. raimondii</name>
    <dbReference type="NCBI Taxonomy" id="29730"/>
    <lineage>
        <taxon>Eukaryota</taxon>
        <taxon>Viridiplantae</taxon>
        <taxon>Streptophyta</taxon>
        <taxon>Embryophyta</taxon>
        <taxon>Tracheophyta</taxon>
        <taxon>Spermatophyta</taxon>
        <taxon>Magnoliopsida</taxon>
        <taxon>eudicotyledons</taxon>
        <taxon>Gunneridae</taxon>
        <taxon>Pentapetalae</taxon>
        <taxon>rosids</taxon>
        <taxon>malvids</taxon>
        <taxon>Malvales</taxon>
        <taxon>Malvaceae</taxon>
        <taxon>Malvoideae</taxon>
        <taxon>Gossypium</taxon>
    </lineage>
</organism>
<sequence>MEIKMWHRQSSGRETITLGRSYTQRGIKDDRSKPKWTNFWRKLRKERKKLFSSGGTFQASYEPDAYSQNFDQGTGWAEPDNLSRSFSARFADPSRISRAKL</sequence>
<dbReference type="OMA" id="AYEPCDY"/>
<reference evidence="2" key="3">
    <citation type="submission" date="2020-04" db="EMBL/GenBank/DDBJ databases">
        <authorList>
            <person name="Grover C.E."/>
            <person name="Arick M.A. II"/>
            <person name="Thrash A."/>
            <person name="Conover J.L."/>
            <person name="Sanders W.S."/>
            <person name="Peterson D.G."/>
            <person name="Scheffler J.A."/>
            <person name="Scheffler B.E."/>
            <person name="Wendel J.F."/>
        </authorList>
    </citation>
    <scope>NUCLEOTIDE SEQUENCE</scope>
    <source>
        <strain evidence="2">8</strain>
        <tissue evidence="2">Leaf</tissue>
    </source>
</reference>
<dbReference type="eggNOG" id="ENOG502SBSH">
    <property type="taxonomic scope" value="Eukaryota"/>
</dbReference>
<proteinExistence type="predicted"/>
<dbReference type="Gramene" id="KJB06232">
    <property type="protein sequence ID" value="KJB06232"/>
    <property type="gene ID" value="B456_001G029100"/>
</dbReference>
<dbReference type="EMBL" id="CM001740">
    <property type="protein sequence ID" value="KJB06232.1"/>
    <property type="molecule type" value="Genomic_DNA"/>
</dbReference>
<evidence type="ECO:0000313" key="1">
    <source>
        <dbReference type="EMBL" id="KJB06232.1"/>
    </source>
</evidence>
<name>A0A0D2LQI3_GOSRA</name>
<evidence type="ECO:0000313" key="2">
    <source>
        <dbReference type="EMBL" id="MBA0578120.1"/>
    </source>
</evidence>
<accession>A0A0D2LQI3</accession>
<evidence type="ECO:0000313" key="4">
    <source>
        <dbReference type="Proteomes" id="UP000593578"/>
    </source>
</evidence>